<organism evidence="3">
    <name type="scientific">Soboliphyme baturini</name>
    <dbReference type="NCBI Taxonomy" id="241478"/>
    <lineage>
        <taxon>Eukaryota</taxon>
        <taxon>Metazoa</taxon>
        <taxon>Ecdysozoa</taxon>
        <taxon>Nematoda</taxon>
        <taxon>Enoplea</taxon>
        <taxon>Dorylaimia</taxon>
        <taxon>Dioctophymatida</taxon>
        <taxon>Dioctophymatoidea</taxon>
        <taxon>Soboliphymatidae</taxon>
        <taxon>Soboliphyme</taxon>
    </lineage>
</organism>
<gene>
    <name evidence="1" type="ORF">SBAD_LOCUS3805</name>
</gene>
<name>A0A183IJK9_9BILA</name>
<dbReference type="Proteomes" id="UP000270296">
    <property type="component" value="Unassembled WGS sequence"/>
</dbReference>
<dbReference type="WBParaSite" id="SBAD_0000397501-mRNA-1">
    <property type="protein sequence ID" value="SBAD_0000397501-mRNA-1"/>
    <property type="gene ID" value="SBAD_0000397501"/>
</dbReference>
<protein>
    <submittedName>
        <fullName evidence="1 3">Uncharacterized protein</fullName>
    </submittedName>
</protein>
<dbReference type="EMBL" id="UZAM01007962">
    <property type="protein sequence ID" value="VDP02426.1"/>
    <property type="molecule type" value="Genomic_DNA"/>
</dbReference>
<reference evidence="3" key="1">
    <citation type="submission" date="2016-06" db="UniProtKB">
        <authorList>
            <consortium name="WormBaseParasite"/>
        </authorList>
    </citation>
    <scope>IDENTIFICATION</scope>
</reference>
<dbReference type="AlphaFoldDB" id="A0A183IJK9"/>
<proteinExistence type="predicted"/>
<evidence type="ECO:0000313" key="2">
    <source>
        <dbReference type="Proteomes" id="UP000270296"/>
    </source>
</evidence>
<evidence type="ECO:0000313" key="3">
    <source>
        <dbReference type="WBParaSite" id="SBAD_0000397501-mRNA-1"/>
    </source>
</evidence>
<reference evidence="1 2" key="2">
    <citation type="submission" date="2018-11" db="EMBL/GenBank/DDBJ databases">
        <authorList>
            <consortium name="Pathogen Informatics"/>
        </authorList>
    </citation>
    <scope>NUCLEOTIDE SEQUENCE [LARGE SCALE GENOMIC DNA]</scope>
</reference>
<evidence type="ECO:0000313" key="1">
    <source>
        <dbReference type="EMBL" id="VDP02426.1"/>
    </source>
</evidence>
<sequence>MPSAPPAPCSNHFLGRPISVSEIDELWRIVLFTQRHLQLLQRTLQLTRPDESNARRLIRLLNETRLCTSGAWKMTKVAIHPNDWSNVLTMNCILTRSAIFVAGKHR</sequence>
<accession>A0A183IJK9</accession>
<keyword evidence="2" id="KW-1185">Reference proteome</keyword>